<accession>X1QX83</accession>
<comment type="caution">
    <text evidence="1">The sequence shown here is derived from an EMBL/GenBank/DDBJ whole genome shotgun (WGS) entry which is preliminary data.</text>
</comment>
<dbReference type="EMBL" id="BARV01039772">
    <property type="protein sequence ID" value="GAI47899.1"/>
    <property type="molecule type" value="Genomic_DNA"/>
</dbReference>
<name>X1QX83_9ZZZZ</name>
<dbReference type="AlphaFoldDB" id="X1QX83"/>
<evidence type="ECO:0008006" key="2">
    <source>
        <dbReference type="Google" id="ProtNLM"/>
    </source>
</evidence>
<protein>
    <recommendedName>
        <fullName evidence="2">Bacterial Ig-like domain-containing protein</fullName>
    </recommendedName>
</protein>
<proteinExistence type="predicted"/>
<evidence type="ECO:0000313" key="1">
    <source>
        <dbReference type="EMBL" id="GAI47899.1"/>
    </source>
</evidence>
<feature type="non-terminal residue" evidence="1">
    <location>
        <position position="180"/>
    </location>
</feature>
<feature type="non-terminal residue" evidence="1">
    <location>
        <position position="1"/>
    </location>
</feature>
<gene>
    <name evidence="1" type="ORF">S06H3_60849</name>
</gene>
<sequence>QPGRHMLTVRATDSGGNQVEQELSVAVEADKPRLEIVLPSQGASVDARQITVKIGVPEDAVIAGVRVNQGTWRELPIKNSLAEGSVDLIYGACAIDFLVVNVHGIASIVARQITCTVQPQPEQPTLAAKPSVSEEGLIDIANLGIVDAFGSLNIISKDYRGTEDEGEITRAVYRSTKTPY</sequence>
<reference evidence="1" key="1">
    <citation type="journal article" date="2014" name="Front. Microbiol.">
        <title>High frequency of phylogenetically diverse reductive dehalogenase-homologous genes in deep subseafloor sedimentary metagenomes.</title>
        <authorList>
            <person name="Kawai M."/>
            <person name="Futagami T."/>
            <person name="Toyoda A."/>
            <person name="Takaki Y."/>
            <person name="Nishi S."/>
            <person name="Hori S."/>
            <person name="Arai W."/>
            <person name="Tsubouchi T."/>
            <person name="Morono Y."/>
            <person name="Uchiyama I."/>
            <person name="Ito T."/>
            <person name="Fujiyama A."/>
            <person name="Inagaki F."/>
            <person name="Takami H."/>
        </authorList>
    </citation>
    <scope>NUCLEOTIDE SEQUENCE</scope>
    <source>
        <strain evidence="1">Expedition CK06-06</strain>
    </source>
</reference>
<organism evidence="1">
    <name type="scientific">marine sediment metagenome</name>
    <dbReference type="NCBI Taxonomy" id="412755"/>
    <lineage>
        <taxon>unclassified sequences</taxon>
        <taxon>metagenomes</taxon>
        <taxon>ecological metagenomes</taxon>
    </lineage>
</organism>